<dbReference type="Gene3D" id="3.40.50.150">
    <property type="entry name" value="Vaccinia Virus protein VP39"/>
    <property type="match status" value="1"/>
</dbReference>
<sequence length="245" mass="27388">MNERNEVINKLLERADIHEGMRVLDIGCATGEVTQLIAERVGAQGEVIGIDMNEDLLAKAIEGNAYQNVSYQLHDIYQLPETLGQFDAIVGRRVLMYLPDVKQALSVLKGFLKPGGQFCFQESDAINGGTGADQLPNHQTAIQCIWDTVEKEGGDIHIGQKLYQLFNEIGMRDIDYFAEAVIHTSENNDLEWLVGMMLPRMKAHQVVEEDFSIDTFKDKLNQEANQNLAAFIRDMAFAITGKIKG</sequence>
<protein>
    <submittedName>
        <fullName evidence="2">Methyltransferase domain-containing protein</fullName>
    </submittedName>
</protein>
<keyword evidence="2" id="KW-0808">Transferase</keyword>
<evidence type="ECO:0000313" key="2">
    <source>
        <dbReference type="EMBL" id="MDO6573574.1"/>
    </source>
</evidence>
<comment type="caution">
    <text evidence="2">The sequence shown here is derived from an EMBL/GenBank/DDBJ whole genome shotgun (WGS) entry which is preliminary data.</text>
</comment>
<dbReference type="Pfam" id="PF13847">
    <property type="entry name" value="Methyltransf_31"/>
    <property type="match status" value="1"/>
</dbReference>
<organism evidence="2 3">
    <name type="scientific">Staphylococcus pasteuri_A</name>
    <dbReference type="NCBI Taxonomy" id="3062664"/>
    <lineage>
        <taxon>Bacteria</taxon>
        <taxon>Bacillati</taxon>
        <taxon>Bacillota</taxon>
        <taxon>Bacilli</taxon>
        <taxon>Bacillales</taxon>
        <taxon>Staphylococcaceae</taxon>
        <taxon>Staphylococcus</taxon>
    </lineage>
</organism>
<feature type="domain" description="Methyltransferase" evidence="1">
    <location>
        <begin position="17"/>
        <end position="167"/>
    </location>
</feature>
<dbReference type="AlphaFoldDB" id="A0AAW7YMW3"/>
<dbReference type="PANTHER" id="PTHR43861:SF1">
    <property type="entry name" value="TRANS-ACONITATE 2-METHYLTRANSFERASE"/>
    <property type="match status" value="1"/>
</dbReference>
<dbReference type="EMBL" id="JAUOQO010000004">
    <property type="protein sequence ID" value="MDO6573574.1"/>
    <property type="molecule type" value="Genomic_DNA"/>
</dbReference>
<dbReference type="GO" id="GO:0008168">
    <property type="term" value="F:methyltransferase activity"/>
    <property type="evidence" value="ECO:0007669"/>
    <property type="project" value="UniProtKB-KW"/>
</dbReference>
<reference evidence="2" key="1">
    <citation type="submission" date="2023-07" db="EMBL/GenBank/DDBJ databases">
        <title>Genome content predicts the carbon catabolic preferences of heterotrophic bacteria.</title>
        <authorList>
            <person name="Gralka M."/>
        </authorList>
    </citation>
    <scope>NUCLEOTIDE SEQUENCE</scope>
    <source>
        <strain evidence="2">E2R20</strain>
    </source>
</reference>
<evidence type="ECO:0000259" key="1">
    <source>
        <dbReference type="Pfam" id="PF13847"/>
    </source>
</evidence>
<keyword evidence="3" id="KW-1185">Reference proteome</keyword>
<dbReference type="PANTHER" id="PTHR43861">
    <property type="entry name" value="TRANS-ACONITATE 2-METHYLTRANSFERASE-RELATED"/>
    <property type="match status" value="1"/>
</dbReference>
<dbReference type="RefSeq" id="WP_046467271.1">
    <property type="nucleotide sequence ID" value="NZ_JAUOQO010000004.1"/>
</dbReference>
<accession>A0AAW7YMW3</accession>
<gene>
    <name evidence="2" type="ORF">Q4528_05310</name>
</gene>
<dbReference type="InterPro" id="IPR029063">
    <property type="entry name" value="SAM-dependent_MTases_sf"/>
</dbReference>
<proteinExistence type="predicted"/>
<dbReference type="Proteomes" id="UP001170310">
    <property type="component" value="Unassembled WGS sequence"/>
</dbReference>
<name>A0AAW7YMW3_9STAP</name>
<dbReference type="SUPFAM" id="SSF53335">
    <property type="entry name" value="S-adenosyl-L-methionine-dependent methyltransferases"/>
    <property type="match status" value="1"/>
</dbReference>
<evidence type="ECO:0000313" key="3">
    <source>
        <dbReference type="Proteomes" id="UP001170310"/>
    </source>
</evidence>
<keyword evidence="2" id="KW-0489">Methyltransferase</keyword>
<dbReference type="CDD" id="cd02440">
    <property type="entry name" value="AdoMet_MTases"/>
    <property type="match status" value="1"/>
</dbReference>
<dbReference type="GO" id="GO:0032259">
    <property type="term" value="P:methylation"/>
    <property type="evidence" value="ECO:0007669"/>
    <property type="project" value="UniProtKB-KW"/>
</dbReference>
<dbReference type="InterPro" id="IPR025714">
    <property type="entry name" value="Methyltranfer_dom"/>
</dbReference>